<dbReference type="EMBL" id="JADCNM010000002">
    <property type="protein sequence ID" value="KAG0495184.1"/>
    <property type="molecule type" value="Genomic_DNA"/>
</dbReference>
<sequence length="76" mass="8669">MNQKEPNQISVRVSDLSQERISSSEPEKIRRSLKNRLSPDECPVKGLMIGQPSNGGQSEKWPNREERSKMALARTF</sequence>
<dbReference type="Proteomes" id="UP000639772">
    <property type="component" value="Unassembled WGS sequence"/>
</dbReference>
<feature type="compositionally biased region" description="Polar residues" evidence="1">
    <location>
        <begin position="1"/>
        <end position="24"/>
    </location>
</feature>
<feature type="region of interest" description="Disordered" evidence="1">
    <location>
        <begin position="1"/>
        <end position="76"/>
    </location>
</feature>
<gene>
    <name evidence="3" type="ORF">HPP92_006178</name>
    <name evidence="2" type="ORF">HPP92_006470</name>
</gene>
<keyword evidence="4" id="KW-1185">Reference proteome</keyword>
<dbReference type="EMBL" id="JADCNL010000002">
    <property type="protein sequence ID" value="KAG0493072.1"/>
    <property type="molecule type" value="Genomic_DNA"/>
</dbReference>
<evidence type="ECO:0000313" key="5">
    <source>
        <dbReference type="Proteomes" id="UP000639772"/>
    </source>
</evidence>
<evidence type="ECO:0000313" key="2">
    <source>
        <dbReference type="EMBL" id="KAG0493072.1"/>
    </source>
</evidence>
<protein>
    <submittedName>
        <fullName evidence="3">Uncharacterized protein</fullName>
    </submittedName>
</protein>
<evidence type="ECO:0000313" key="3">
    <source>
        <dbReference type="EMBL" id="KAG0495184.1"/>
    </source>
</evidence>
<dbReference type="Proteomes" id="UP000636800">
    <property type="component" value="Chromosome 2"/>
</dbReference>
<reference evidence="4 5" key="1">
    <citation type="journal article" date="2020" name="Nat. Food">
        <title>A phased Vanilla planifolia genome enables genetic improvement of flavour and production.</title>
        <authorList>
            <person name="Hasing T."/>
            <person name="Tang H."/>
            <person name="Brym M."/>
            <person name="Khazi F."/>
            <person name="Huang T."/>
            <person name="Chambers A.H."/>
        </authorList>
    </citation>
    <scope>NUCLEOTIDE SEQUENCE [LARGE SCALE GENOMIC DNA]</scope>
    <source>
        <tissue evidence="3">Leaf</tissue>
    </source>
</reference>
<name>A0A835RNZ5_VANPL</name>
<proteinExistence type="predicted"/>
<dbReference type="AlphaFoldDB" id="A0A835RNZ5"/>
<comment type="caution">
    <text evidence="3">The sequence shown here is derived from an EMBL/GenBank/DDBJ whole genome shotgun (WGS) entry which is preliminary data.</text>
</comment>
<evidence type="ECO:0000256" key="1">
    <source>
        <dbReference type="SAM" id="MobiDB-lite"/>
    </source>
</evidence>
<evidence type="ECO:0000313" key="4">
    <source>
        <dbReference type="Proteomes" id="UP000636800"/>
    </source>
</evidence>
<organism evidence="3 5">
    <name type="scientific">Vanilla planifolia</name>
    <name type="common">Vanilla</name>
    <dbReference type="NCBI Taxonomy" id="51239"/>
    <lineage>
        <taxon>Eukaryota</taxon>
        <taxon>Viridiplantae</taxon>
        <taxon>Streptophyta</taxon>
        <taxon>Embryophyta</taxon>
        <taxon>Tracheophyta</taxon>
        <taxon>Spermatophyta</taxon>
        <taxon>Magnoliopsida</taxon>
        <taxon>Liliopsida</taxon>
        <taxon>Asparagales</taxon>
        <taxon>Orchidaceae</taxon>
        <taxon>Vanilloideae</taxon>
        <taxon>Vanilleae</taxon>
        <taxon>Vanilla</taxon>
    </lineage>
</organism>
<accession>A0A835RNZ5</accession>